<dbReference type="HOGENOM" id="CLU_1159543_0_0_3"/>
<name>K9YNL7_CYASC</name>
<proteinExistence type="predicted"/>
<dbReference type="eggNOG" id="ENOG502ZBHW">
    <property type="taxonomic scope" value="Bacteria"/>
</dbReference>
<gene>
    <name evidence="2" type="ordered locus">Cyast_2598</name>
</gene>
<protein>
    <recommendedName>
        <fullName evidence="1">DUF4007 domain-containing protein</fullName>
    </recommendedName>
</protein>
<dbReference type="BioCyc" id="CSTA292563:G1353-2602-MONOMER"/>
<feature type="domain" description="DUF4007" evidence="1">
    <location>
        <begin position="9"/>
        <end position="250"/>
    </location>
</feature>
<reference evidence="3" key="1">
    <citation type="journal article" date="2013" name="Proc. Natl. Acad. Sci. U.S.A.">
        <title>Improving the coverage of the cyanobacterial phylum using diversity-driven genome sequencing.</title>
        <authorList>
            <person name="Shih P.M."/>
            <person name="Wu D."/>
            <person name="Latifi A."/>
            <person name="Axen S.D."/>
            <person name="Fewer D.P."/>
            <person name="Talla E."/>
            <person name="Calteau A."/>
            <person name="Cai F."/>
            <person name="Tandeau de Marsac N."/>
            <person name="Rippka R."/>
            <person name="Herdman M."/>
            <person name="Sivonen K."/>
            <person name="Coursin T."/>
            <person name="Laurent T."/>
            <person name="Goodwin L."/>
            <person name="Nolan M."/>
            <person name="Davenport K.W."/>
            <person name="Han C.S."/>
            <person name="Rubin E.M."/>
            <person name="Eisen J.A."/>
            <person name="Woyke T."/>
            <person name="Gugger M."/>
            <person name="Kerfeld C.A."/>
        </authorList>
    </citation>
    <scope>NUCLEOTIDE SEQUENCE [LARGE SCALE GENOMIC DNA]</scope>
    <source>
        <strain evidence="3">ATCC 29140 / PCC 7202</strain>
    </source>
</reference>
<dbReference type="AlphaFoldDB" id="K9YNL7"/>
<sequence>MANLQLGFHGTFQFKKEEIAKIIHTATEENGLNDTIKNLMVRTGFGNAKITPLKSWATHAGLLKNNQLTPEGNLIYKLDPYLQSFNTDWLMHFYFSFGDQGLNKVPNKSYEWGGWTYFVYDFIPNNLSFSTEYLHRNIASIFSEESSKSIKDNFSKVLKTYTESHGLKTIQFIQKIKDAQTKIITYQTGESIPPNIYLIGYFLARLWERDFEQETSVLTDEILYHKMGLTQVLGITSDTLQDHLNQLESLGIIEQRRTVAPYQTIRRWDAPLILLEKAYVNQ</sequence>
<dbReference type="Pfam" id="PF13182">
    <property type="entry name" value="DUF4007"/>
    <property type="match status" value="1"/>
</dbReference>
<dbReference type="Proteomes" id="UP000010483">
    <property type="component" value="Chromosome"/>
</dbReference>
<evidence type="ECO:0000259" key="1">
    <source>
        <dbReference type="Pfam" id="PF13182"/>
    </source>
</evidence>
<accession>K9YNL7</accession>
<evidence type="ECO:0000313" key="3">
    <source>
        <dbReference type="Proteomes" id="UP000010483"/>
    </source>
</evidence>
<dbReference type="KEGG" id="csn:Cyast_2598"/>
<dbReference type="STRING" id="292563.Cyast_2598"/>
<organism evidence="2 3">
    <name type="scientific">Cyanobacterium stanieri (strain ATCC 29140 / PCC 7202)</name>
    <dbReference type="NCBI Taxonomy" id="292563"/>
    <lineage>
        <taxon>Bacteria</taxon>
        <taxon>Bacillati</taxon>
        <taxon>Cyanobacteriota</taxon>
        <taxon>Cyanophyceae</taxon>
        <taxon>Oscillatoriophycideae</taxon>
        <taxon>Chroococcales</taxon>
        <taxon>Geminocystaceae</taxon>
        <taxon>Cyanobacterium</taxon>
    </lineage>
</organism>
<dbReference type="EMBL" id="CP003940">
    <property type="protein sequence ID" value="AFZ48541.1"/>
    <property type="molecule type" value="Genomic_DNA"/>
</dbReference>
<dbReference type="InterPro" id="IPR025248">
    <property type="entry name" value="DUF4007"/>
</dbReference>
<evidence type="ECO:0000313" key="2">
    <source>
        <dbReference type="EMBL" id="AFZ48541.1"/>
    </source>
</evidence>
<keyword evidence="3" id="KW-1185">Reference proteome</keyword>